<feature type="transmembrane region" description="Helical" evidence="2">
    <location>
        <begin position="46"/>
        <end position="66"/>
    </location>
</feature>
<dbReference type="InterPro" id="IPR050469">
    <property type="entry name" value="Diguanylate_Cyclase"/>
</dbReference>
<dbReference type="NCBIfam" id="TIGR00254">
    <property type="entry name" value="GGDEF"/>
    <property type="match status" value="1"/>
</dbReference>
<dbReference type="SUPFAM" id="SSF55073">
    <property type="entry name" value="Nucleotide cyclase"/>
    <property type="match status" value="1"/>
</dbReference>
<protein>
    <recommendedName>
        <fullName evidence="3">GGDEF domain-containing protein</fullName>
    </recommendedName>
</protein>
<dbReference type="EMBL" id="BAAARV010000039">
    <property type="protein sequence ID" value="GAA2356919.1"/>
    <property type="molecule type" value="Genomic_DNA"/>
</dbReference>
<dbReference type="InterPro" id="IPR029787">
    <property type="entry name" value="Nucleotide_cyclase"/>
</dbReference>
<evidence type="ECO:0000256" key="1">
    <source>
        <dbReference type="SAM" id="MobiDB-lite"/>
    </source>
</evidence>
<dbReference type="PROSITE" id="PS50887">
    <property type="entry name" value="GGDEF"/>
    <property type="match status" value="1"/>
</dbReference>
<dbReference type="Pfam" id="PF00990">
    <property type="entry name" value="GGDEF"/>
    <property type="match status" value="1"/>
</dbReference>
<comment type="caution">
    <text evidence="4">The sequence shown here is derived from an EMBL/GenBank/DDBJ whole genome shotgun (WGS) entry which is preliminary data.</text>
</comment>
<organism evidence="4 5">
    <name type="scientific">Dactylosporangium salmoneum</name>
    <dbReference type="NCBI Taxonomy" id="53361"/>
    <lineage>
        <taxon>Bacteria</taxon>
        <taxon>Bacillati</taxon>
        <taxon>Actinomycetota</taxon>
        <taxon>Actinomycetes</taxon>
        <taxon>Micromonosporales</taxon>
        <taxon>Micromonosporaceae</taxon>
        <taxon>Dactylosporangium</taxon>
    </lineage>
</organism>
<feature type="transmembrane region" description="Helical" evidence="2">
    <location>
        <begin position="246"/>
        <end position="266"/>
    </location>
</feature>
<dbReference type="PANTHER" id="PTHR45138:SF9">
    <property type="entry name" value="DIGUANYLATE CYCLASE DGCM-RELATED"/>
    <property type="match status" value="1"/>
</dbReference>
<keyword evidence="2" id="KW-0472">Membrane</keyword>
<feature type="transmembrane region" description="Helical" evidence="2">
    <location>
        <begin position="208"/>
        <end position="225"/>
    </location>
</feature>
<evidence type="ECO:0000256" key="2">
    <source>
        <dbReference type="SAM" id="Phobius"/>
    </source>
</evidence>
<keyword evidence="2" id="KW-1133">Transmembrane helix</keyword>
<feature type="domain" description="GGDEF" evidence="3">
    <location>
        <begin position="326"/>
        <end position="460"/>
    </location>
</feature>
<dbReference type="CDD" id="cd01949">
    <property type="entry name" value="GGDEF"/>
    <property type="match status" value="1"/>
</dbReference>
<feature type="transmembrane region" description="Helical" evidence="2">
    <location>
        <begin position="125"/>
        <end position="143"/>
    </location>
</feature>
<keyword evidence="5" id="KW-1185">Reference proteome</keyword>
<evidence type="ECO:0000259" key="3">
    <source>
        <dbReference type="PROSITE" id="PS50887"/>
    </source>
</evidence>
<feature type="region of interest" description="Disordered" evidence="1">
    <location>
        <begin position="467"/>
        <end position="489"/>
    </location>
</feature>
<dbReference type="InterPro" id="IPR000160">
    <property type="entry name" value="GGDEF_dom"/>
</dbReference>
<keyword evidence="2" id="KW-0812">Transmembrane</keyword>
<dbReference type="SMART" id="SM00267">
    <property type="entry name" value="GGDEF"/>
    <property type="match status" value="1"/>
</dbReference>
<feature type="transmembrane region" description="Helical" evidence="2">
    <location>
        <begin position="272"/>
        <end position="291"/>
    </location>
</feature>
<evidence type="ECO:0000313" key="5">
    <source>
        <dbReference type="Proteomes" id="UP001501444"/>
    </source>
</evidence>
<feature type="transmembrane region" description="Helical" evidence="2">
    <location>
        <begin position="182"/>
        <end position="202"/>
    </location>
</feature>
<evidence type="ECO:0000313" key="4">
    <source>
        <dbReference type="EMBL" id="GAA2356919.1"/>
    </source>
</evidence>
<dbReference type="Gene3D" id="3.30.70.270">
    <property type="match status" value="1"/>
</dbReference>
<dbReference type="PANTHER" id="PTHR45138">
    <property type="entry name" value="REGULATORY COMPONENTS OF SENSORY TRANSDUCTION SYSTEM"/>
    <property type="match status" value="1"/>
</dbReference>
<feature type="transmembrane region" description="Helical" evidence="2">
    <location>
        <begin position="149"/>
        <end position="170"/>
    </location>
</feature>
<dbReference type="Proteomes" id="UP001501444">
    <property type="component" value="Unassembled WGS sequence"/>
</dbReference>
<dbReference type="InterPro" id="IPR043128">
    <property type="entry name" value="Rev_trsase/Diguanyl_cyclase"/>
</dbReference>
<accession>A0ABN3GNS0</accession>
<sequence>MTENGYVITVREQRPFWAAFLVLGTLTAAAFVALRTLGMGAHLAGVLYAGLSTATALAVPAAVWRYRPDGRTGWLLLGAGQLVPPGEVAFPGAADALHLAQYPLVAAALVSFVRRRTPGRHIPSLLDAGILAIAAGLLSWVYLTPADRLVTVAYPVGDLLVLAIGLRMLLGGGARTPSCLMLLGSLVAMLAGDAAFTILGGAANGWDGFLWLLAYALLGGSALHPSMRRIDDPAPVRAVPSTPARVVALAAASLLAPVVLLVQYTRGTTRDVPVIAVACALLFLLVLGRMAGLVAEQHRLAVTDVLTGLHTRRAFEERLRAVRRGRPLGLILVDIDHFKRVNDSFGHPAGDRVLREVADRLRAAAGPGVTLARYGGEEFALLVPDADAERTAQVADRLRAAVGGGPIELGTGVHRAVSVSAGTAVLPADAADPGELVHLADRALYAAKRAGRDRVVTAGQCAKVTRVPAEPEDWPTPLPRPRRTELEAA</sequence>
<gene>
    <name evidence="4" type="ORF">GCM10010170_050010</name>
</gene>
<name>A0ABN3GNS0_9ACTN</name>
<reference evidence="4 5" key="1">
    <citation type="journal article" date="2019" name="Int. J. Syst. Evol. Microbiol.">
        <title>The Global Catalogue of Microorganisms (GCM) 10K type strain sequencing project: providing services to taxonomists for standard genome sequencing and annotation.</title>
        <authorList>
            <consortium name="The Broad Institute Genomics Platform"/>
            <consortium name="The Broad Institute Genome Sequencing Center for Infectious Disease"/>
            <person name="Wu L."/>
            <person name="Ma J."/>
        </authorList>
    </citation>
    <scope>NUCLEOTIDE SEQUENCE [LARGE SCALE GENOMIC DNA]</scope>
    <source>
        <strain evidence="4 5">JCM 3272</strain>
    </source>
</reference>
<proteinExistence type="predicted"/>
<feature type="transmembrane region" description="Helical" evidence="2">
    <location>
        <begin position="16"/>
        <end position="34"/>
    </location>
</feature>